<protein>
    <submittedName>
        <fullName evidence="1">DUF72 domain-containing protein</fullName>
    </submittedName>
</protein>
<dbReference type="InterPro" id="IPR036520">
    <property type="entry name" value="UPF0759_sf"/>
</dbReference>
<dbReference type="RefSeq" id="WP_213354530.1">
    <property type="nucleotide sequence ID" value="NZ_JAHBGB010000041.1"/>
</dbReference>
<evidence type="ECO:0000313" key="1">
    <source>
        <dbReference type="EMBL" id="MFD2139149.1"/>
    </source>
</evidence>
<reference evidence="2" key="1">
    <citation type="journal article" date="2019" name="Int. J. Syst. Evol. Microbiol.">
        <title>The Global Catalogue of Microorganisms (GCM) 10K type strain sequencing project: providing services to taxonomists for standard genome sequencing and annotation.</title>
        <authorList>
            <consortium name="The Broad Institute Genomics Platform"/>
            <consortium name="The Broad Institute Genome Sequencing Center for Infectious Disease"/>
            <person name="Wu L."/>
            <person name="Ma J."/>
        </authorList>
    </citation>
    <scope>NUCLEOTIDE SEQUENCE [LARGE SCALE GENOMIC DNA]</scope>
    <source>
        <strain evidence="2">CCM 7435</strain>
    </source>
</reference>
<dbReference type="EMBL" id="JBHUHD010000001">
    <property type="protein sequence ID" value="MFD2139149.1"/>
    <property type="molecule type" value="Genomic_DNA"/>
</dbReference>
<dbReference type="PANTHER" id="PTHR30348:SF4">
    <property type="entry name" value="DUF72 DOMAIN-CONTAINING PROTEIN"/>
    <property type="match status" value="1"/>
</dbReference>
<proteinExistence type="predicted"/>
<comment type="caution">
    <text evidence="1">The sequence shown here is derived from an EMBL/GenBank/DDBJ whole genome shotgun (WGS) entry which is preliminary data.</text>
</comment>
<organism evidence="1 2">
    <name type="scientific">Ancylobacter oerskovii</name>
    <dbReference type="NCBI Taxonomy" id="459519"/>
    <lineage>
        <taxon>Bacteria</taxon>
        <taxon>Pseudomonadati</taxon>
        <taxon>Pseudomonadota</taxon>
        <taxon>Alphaproteobacteria</taxon>
        <taxon>Hyphomicrobiales</taxon>
        <taxon>Xanthobacteraceae</taxon>
        <taxon>Ancylobacter</taxon>
    </lineage>
</organism>
<dbReference type="PANTHER" id="PTHR30348">
    <property type="entry name" value="UNCHARACTERIZED PROTEIN YECE"/>
    <property type="match status" value="1"/>
</dbReference>
<dbReference type="Pfam" id="PF01904">
    <property type="entry name" value="DUF72"/>
    <property type="match status" value="1"/>
</dbReference>
<dbReference type="SUPFAM" id="SSF117396">
    <property type="entry name" value="TM1631-like"/>
    <property type="match status" value="1"/>
</dbReference>
<dbReference type="InterPro" id="IPR002763">
    <property type="entry name" value="DUF72"/>
</dbReference>
<accession>A0ABW4YS31</accession>
<evidence type="ECO:0000313" key="2">
    <source>
        <dbReference type="Proteomes" id="UP001597299"/>
    </source>
</evidence>
<gene>
    <name evidence="1" type="ORF">ACFSNC_01920</name>
</gene>
<keyword evidence="2" id="KW-1185">Reference proteome</keyword>
<sequence length="267" mass="29691">MTTPAPIRIGIGGWTFEPWRGSFYPDGLAQKRELEYAAGKLTAIEVNGTYYGSQKPESFAKWHDETPEGFVFALKGPRFATNRRVLAEAGSSIEKFVTSGITELKDKLGPINWQFMGTKKFDPDDFAAFLALLPKTHEGRALSHVVEVRHESFANKDFVALAREHGVGIVIAGDSEHPLIADLTAPFVYARIMGTREDHPKGYSEAELDSWAARARHWAAGRTPPDLGNWLVAEPAPVVPRETFLFVISGHKLRNPHAAMELIERVR</sequence>
<dbReference type="Proteomes" id="UP001597299">
    <property type="component" value="Unassembled WGS sequence"/>
</dbReference>
<name>A0ABW4YS31_9HYPH</name>
<dbReference type="Gene3D" id="3.20.20.410">
    <property type="entry name" value="Protein of unknown function UPF0759"/>
    <property type="match status" value="1"/>
</dbReference>